<reference evidence="1 2" key="1">
    <citation type="submission" date="2021-05" db="EMBL/GenBank/DDBJ databases">
        <title>Shewanella sp. JM162201.</title>
        <authorList>
            <person name="Xu S."/>
            <person name="Li A."/>
        </authorList>
    </citation>
    <scope>NUCLEOTIDE SEQUENCE [LARGE SCALE GENOMIC DNA]</scope>
    <source>
        <strain evidence="1 2">JM162201</strain>
    </source>
</reference>
<dbReference type="RefSeq" id="WP_214506478.1">
    <property type="nucleotide sequence ID" value="NZ_JAHEPS010000002.1"/>
</dbReference>
<evidence type="ECO:0008006" key="3">
    <source>
        <dbReference type="Google" id="ProtNLM"/>
    </source>
</evidence>
<sequence length="125" mass="14191">MSFDRNSSYFDASGGNTLKQLIESSQTQASSNKGYLLIEFEFDRELGNADLQKYNMWLAERRIERVKEFLSKGGFGSAMVSRILTAGNAENRDVRLFWCNEPEMPAEQMLADVTPAPREPFIKAL</sequence>
<accession>A0ABS5V1E6</accession>
<organism evidence="1 2">
    <name type="scientific">Shewanella jiangmenensis</name>
    <dbReference type="NCBI Taxonomy" id="2837387"/>
    <lineage>
        <taxon>Bacteria</taxon>
        <taxon>Pseudomonadati</taxon>
        <taxon>Pseudomonadota</taxon>
        <taxon>Gammaproteobacteria</taxon>
        <taxon>Alteromonadales</taxon>
        <taxon>Shewanellaceae</taxon>
        <taxon>Shewanella</taxon>
    </lineage>
</organism>
<evidence type="ECO:0000313" key="2">
    <source>
        <dbReference type="Proteomes" id="UP001195903"/>
    </source>
</evidence>
<dbReference type="EMBL" id="JAHEPS010000002">
    <property type="protein sequence ID" value="MBT1444284.1"/>
    <property type="molecule type" value="Genomic_DNA"/>
</dbReference>
<name>A0ABS5V1E6_9GAMM</name>
<protein>
    <recommendedName>
        <fullName evidence="3">OmpA family protein</fullName>
    </recommendedName>
</protein>
<comment type="caution">
    <text evidence="1">The sequence shown here is derived from an EMBL/GenBank/DDBJ whole genome shotgun (WGS) entry which is preliminary data.</text>
</comment>
<dbReference type="Gene3D" id="3.30.1330.60">
    <property type="entry name" value="OmpA-like domain"/>
    <property type="match status" value="1"/>
</dbReference>
<proteinExistence type="predicted"/>
<evidence type="ECO:0000313" key="1">
    <source>
        <dbReference type="EMBL" id="MBT1444284.1"/>
    </source>
</evidence>
<gene>
    <name evidence="1" type="ORF">KJI95_07065</name>
</gene>
<dbReference type="Proteomes" id="UP001195903">
    <property type="component" value="Unassembled WGS sequence"/>
</dbReference>
<keyword evidence="2" id="KW-1185">Reference proteome</keyword>
<dbReference type="InterPro" id="IPR036737">
    <property type="entry name" value="OmpA-like_sf"/>
</dbReference>